<dbReference type="PROSITE" id="PS51257">
    <property type="entry name" value="PROKAR_LIPOPROTEIN"/>
    <property type="match status" value="1"/>
</dbReference>
<organism evidence="1 2">
    <name type="scientific">Dyadobacter subterraneus</name>
    <dbReference type="NCBI Taxonomy" id="2773304"/>
    <lineage>
        <taxon>Bacteria</taxon>
        <taxon>Pseudomonadati</taxon>
        <taxon>Bacteroidota</taxon>
        <taxon>Cytophagia</taxon>
        <taxon>Cytophagales</taxon>
        <taxon>Spirosomataceae</taxon>
        <taxon>Dyadobacter</taxon>
    </lineage>
</organism>
<sequence>MKIITTLIGCATVMLCSCSPYYYSPNKGNVPNIRKRNDIRLDAGLGGGLVMRGADMQLAYAPLNHVGVMVNGALTSSISSAENSFISRRESRSKYLEAALGYFTKLEESNNWVFEVYAGAGKGDYKIFYTVDQTARVNLEKYFIQPSLSFTHPNTNIEFSIGSRFSGVSHSLGYSNLIDNVDDGWYRSGNLMNNLDQFSAYWEPTFRFSGGGKNVKGYVSYTPSVAMFNASGIDREYVSISLGVRLTMNTSRKK</sequence>
<accession>A0ABR9W7U6</accession>
<name>A0ABR9W7U6_9BACT</name>
<reference evidence="2" key="1">
    <citation type="submission" date="2023-07" db="EMBL/GenBank/DDBJ databases">
        <title>Dyadobacter sp. nov 'subterranea' isolated from contaminted grondwater.</title>
        <authorList>
            <person name="Szabo I."/>
            <person name="Al-Omari J."/>
            <person name="Szerdahelyi S.G."/>
            <person name="Rado J."/>
        </authorList>
    </citation>
    <scope>NUCLEOTIDE SEQUENCE [LARGE SCALE GENOMIC DNA]</scope>
    <source>
        <strain evidence="2">UP-52</strain>
    </source>
</reference>
<gene>
    <name evidence="1" type="ORF">IEE83_01140</name>
</gene>
<protein>
    <recommendedName>
        <fullName evidence="3">Outer membrane protein beta-barrel domain-containing protein</fullName>
    </recommendedName>
</protein>
<keyword evidence="2" id="KW-1185">Reference proteome</keyword>
<dbReference type="Proteomes" id="UP000634134">
    <property type="component" value="Unassembled WGS sequence"/>
</dbReference>
<evidence type="ECO:0000313" key="2">
    <source>
        <dbReference type="Proteomes" id="UP000634134"/>
    </source>
</evidence>
<evidence type="ECO:0000313" key="1">
    <source>
        <dbReference type="EMBL" id="MBE9460476.1"/>
    </source>
</evidence>
<evidence type="ECO:0008006" key="3">
    <source>
        <dbReference type="Google" id="ProtNLM"/>
    </source>
</evidence>
<dbReference type="RefSeq" id="WP_194118811.1">
    <property type="nucleotide sequence ID" value="NZ_JACYGY010000001.1"/>
</dbReference>
<dbReference type="EMBL" id="JACYGY010000001">
    <property type="protein sequence ID" value="MBE9460476.1"/>
    <property type="molecule type" value="Genomic_DNA"/>
</dbReference>
<proteinExistence type="predicted"/>
<comment type="caution">
    <text evidence="1">The sequence shown here is derived from an EMBL/GenBank/DDBJ whole genome shotgun (WGS) entry which is preliminary data.</text>
</comment>